<dbReference type="HOGENOM" id="CLU_3176717_0_0_6"/>
<evidence type="ECO:0000313" key="2">
    <source>
        <dbReference type="Proteomes" id="UP000013251"/>
    </source>
</evidence>
<proteinExistence type="predicted"/>
<reference evidence="1 2" key="1">
    <citation type="submission" date="2013-02" db="EMBL/GenBank/DDBJ databases">
        <title>The Genome Sequence of Acinetobacter bereziniae CIP 70.12.</title>
        <authorList>
            <consortium name="The Broad Institute Genome Sequencing Platform"/>
            <consortium name="The Broad Institute Genome Sequencing Center for Infectious Disease"/>
            <person name="Cerqueira G."/>
            <person name="Feldgarden M."/>
            <person name="Courvalin P."/>
            <person name="Perichon B."/>
            <person name="Grillot-Courvalin C."/>
            <person name="Clermont D."/>
            <person name="Rocha E."/>
            <person name="Yoon E.-J."/>
            <person name="Nemec A."/>
            <person name="Walker B."/>
            <person name="Young S.K."/>
            <person name="Zeng Q."/>
            <person name="Gargeya S."/>
            <person name="Fitzgerald M."/>
            <person name="Haas B."/>
            <person name="Abouelleil A."/>
            <person name="Alvarado L."/>
            <person name="Arachchi H.M."/>
            <person name="Berlin A.M."/>
            <person name="Chapman S.B."/>
            <person name="Dewar J."/>
            <person name="Goldberg J."/>
            <person name="Griggs A."/>
            <person name="Gujja S."/>
            <person name="Hansen M."/>
            <person name="Howarth C."/>
            <person name="Imamovic A."/>
            <person name="Larimer J."/>
            <person name="McCowan C."/>
            <person name="Murphy C."/>
            <person name="Neiman D."/>
            <person name="Pearson M."/>
            <person name="Priest M."/>
            <person name="Roberts A."/>
            <person name="Saif S."/>
            <person name="Shea T."/>
            <person name="Sisk P."/>
            <person name="Sykes S."/>
            <person name="Wortman J."/>
            <person name="Nusbaum C."/>
            <person name="Birren B."/>
        </authorList>
    </citation>
    <scope>NUCLEOTIDE SEQUENCE [LARGE SCALE GENOMIC DNA]</scope>
    <source>
        <strain evidence="1 2">CIP 70.12</strain>
    </source>
</reference>
<dbReference type="AlphaFoldDB" id="N9D0P4"/>
<comment type="caution">
    <text evidence="1">The sequence shown here is derived from an EMBL/GenBank/DDBJ whole genome shotgun (WGS) entry which is preliminary data.</text>
</comment>
<organism evidence="1 2">
    <name type="scientific">Acinetobacter bereziniae LMG 1003 = CIP 70.12</name>
    <dbReference type="NCBI Taxonomy" id="981324"/>
    <lineage>
        <taxon>Bacteria</taxon>
        <taxon>Pseudomonadati</taxon>
        <taxon>Pseudomonadota</taxon>
        <taxon>Gammaproteobacteria</taxon>
        <taxon>Moraxellales</taxon>
        <taxon>Moraxellaceae</taxon>
        <taxon>Acinetobacter</taxon>
    </lineage>
</organism>
<dbReference type="EMBL" id="APQG01000040">
    <property type="protein sequence ID" value="ENV91707.1"/>
    <property type="molecule type" value="Genomic_DNA"/>
</dbReference>
<feature type="non-terminal residue" evidence="1">
    <location>
        <position position="48"/>
    </location>
</feature>
<dbReference type="Proteomes" id="UP000013251">
    <property type="component" value="Unassembled WGS sequence"/>
</dbReference>
<protein>
    <submittedName>
        <fullName evidence="1">Uncharacterized protein</fullName>
    </submittedName>
</protein>
<name>N9D0P4_ACIBZ</name>
<gene>
    <name evidence="1" type="ORF">F938_03315</name>
</gene>
<sequence>MLITHKPIIFLKRLGAISLCVLIQNNSHAQDTRYLKGIKESVSSLIKP</sequence>
<accession>N9D0P4</accession>
<evidence type="ECO:0000313" key="1">
    <source>
        <dbReference type="EMBL" id="ENV91707.1"/>
    </source>
</evidence>
<keyword evidence="2" id="KW-1185">Reference proteome</keyword>